<dbReference type="PANTHER" id="PTHR22807">
    <property type="entry name" value="NOP2 YEAST -RELATED NOL1/NOP2/FMU SUN DOMAIN-CONTAINING"/>
    <property type="match status" value="1"/>
</dbReference>
<dbReference type="Pfam" id="PF22458">
    <property type="entry name" value="RsmF-B_ferredox"/>
    <property type="match status" value="1"/>
</dbReference>
<evidence type="ECO:0000256" key="2">
    <source>
        <dbReference type="ARBA" id="ARBA00007494"/>
    </source>
</evidence>
<protein>
    <submittedName>
        <fullName evidence="12">Ribosomal RNA methyltransferase Nop2</fullName>
    </submittedName>
</protein>
<dbReference type="EMBL" id="DF142839">
    <property type="protein sequence ID" value="GAA47450.1"/>
    <property type="molecule type" value="Genomic_DNA"/>
</dbReference>
<feature type="region of interest" description="Disordered" evidence="10">
    <location>
        <begin position="315"/>
        <end position="353"/>
    </location>
</feature>
<feature type="compositionally biased region" description="Basic and acidic residues" evidence="10">
    <location>
        <begin position="323"/>
        <end position="337"/>
    </location>
</feature>
<evidence type="ECO:0000259" key="11">
    <source>
        <dbReference type="PROSITE" id="PS51686"/>
    </source>
</evidence>
<dbReference type="PANTHER" id="PTHR22807:SF30">
    <property type="entry name" value="28S RRNA (CYTOSINE(4447)-C(5))-METHYLTRANSFERASE-RELATED"/>
    <property type="match status" value="1"/>
</dbReference>
<dbReference type="CDD" id="cd02440">
    <property type="entry name" value="AdoMet_MTases"/>
    <property type="match status" value="1"/>
</dbReference>
<dbReference type="InterPro" id="IPR029063">
    <property type="entry name" value="SAM-dependent_MTases_sf"/>
</dbReference>
<evidence type="ECO:0000256" key="10">
    <source>
        <dbReference type="SAM" id="MobiDB-lite"/>
    </source>
</evidence>
<dbReference type="InterPro" id="IPR023267">
    <property type="entry name" value="RCMT"/>
</dbReference>
<dbReference type="FunFam" id="3.30.70.1170:FF:000001">
    <property type="entry name" value="Ribosomal RNA methyltransferase Nop2"/>
    <property type="match status" value="1"/>
</dbReference>
<keyword evidence="8" id="KW-0539">Nucleus</keyword>
<dbReference type="PROSITE" id="PS51686">
    <property type="entry name" value="SAM_MT_RSMB_NOP"/>
    <property type="match status" value="1"/>
</dbReference>
<evidence type="ECO:0000256" key="1">
    <source>
        <dbReference type="ARBA" id="ARBA00004604"/>
    </source>
</evidence>
<keyword evidence="5 9" id="KW-0808">Transferase</keyword>
<dbReference type="PRINTS" id="PR02012">
    <property type="entry name" value="RCMTNOP2"/>
</dbReference>
<evidence type="ECO:0000313" key="12">
    <source>
        <dbReference type="EMBL" id="GAA47450.1"/>
    </source>
</evidence>
<gene>
    <name evidence="12" type="ORF">CLF_100377</name>
</gene>
<dbReference type="NCBIfam" id="TIGR00446">
    <property type="entry name" value="nop2p"/>
    <property type="match status" value="1"/>
</dbReference>
<comment type="subcellular location">
    <subcellularLocation>
        <location evidence="1">Nucleus</location>
        <location evidence="1">Nucleolus</location>
    </subcellularLocation>
</comment>
<feature type="binding site" evidence="9">
    <location>
        <begin position="509"/>
        <end position="515"/>
    </location>
    <ligand>
        <name>S-adenosyl-L-methionine</name>
        <dbReference type="ChEBI" id="CHEBI:59789"/>
    </ligand>
</feature>
<dbReference type="GO" id="GO:0070475">
    <property type="term" value="P:rRNA base methylation"/>
    <property type="evidence" value="ECO:0007669"/>
    <property type="project" value="TreeGrafter"/>
</dbReference>
<keyword evidence="7 9" id="KW-0694">RNA-binding</keyword>
<evidence type="ECO:0000256" key="8">
    <source>
        <dbReference type="ARBA" id="ARBA00023242"/>
    </source>
</evidence>
<keyword evidence="3" id="KW-0690">Ribosome biogenesis</keyword>
<name>G7Y3B3_CLOSI</name>
<reference key="2">
    <citation type="submission" date="2011-10" db="EMBL/GenBank/DDBJ databases">
        <title>The genome and transcriptome sequence of Clonorchis sinensis provide insights into the carcinogenic liver fluke.</title>
        <authorList>
            <person name="Wang X."/>
            <person name="Huang Y."/>
            <person name="Chen W."/>
            <person name="Liu H."/>
            <person name="Guo L."/>
            <person name="Chen Y."/>
            <person name="Luo F."/>
            <person name="Zhou W."/>
            <person name="Sun J."/>
            <person name="Mao Q."/>
            <person name="Liang P."/>
            <person name="Zhou C."/>
            <person name="Tian Y."/>
            <person name="Men J."/>
            <person name="Lv X."/>
            <person name="Huang L."/>
            <person name="Zhou J."/>
            <person name="Hu Y."/>
            <person name="Li R."/>
            <person name="Zhang F."/>
            <person name="Lei H."/>
            <person name="Li X."/>
            <person name="Hu X."/>
            <person name="Liang C."/>
            <person name="Xu J."/>
            <person name="Wu Z."/>
            <person name="Yu X."/>
        </authorList>
    </citation>
    <scope>NUCLEOTIDE SEQUENCE</scope>
    <source>
        <strain>Henan</strain>
    </source>
</reference>
<feature type="active site" description="Nucleophile" evidence="9">
    <location>
        <position position="630"/>
    </location>
</feature>
<dbReference type="PROSITE" id="PS01153">
    <property type="entry name" value="NOL1_NOP2_SUN"/>
    <property type="match status" value="1"/>
</dbReference>
<dbReference type="AlphaFoldDB" id="G7Y3B3"/>
<sequence length="700" mass="78458">MGYRKGTWSHLNAVKHVELVVLGKIAAVGSSRTTVRGKVLRAVAATGCYRCPTDECVHDALSWACVGYERPFRRNGSTFQCLDADGRDGCCAIAFNVDLTRPAFGNVHERGVHCSLFIVSTYAPTRSESVSFFGTLGALLQRAKSPNTVVTDDMNTVPIVGTAEIVWQFGAHQRASPESKYTKLPSVNAAGVDHCLPLLQHQRGFRPCTCPPLYFTAYFRSTQSINLLAINHVPRAYWFQLLQFRLPESGRLLKKRLTRVSNGKLGSHSLELSKTEAVHEVEPLLSSKKELFSLDDKHDSDDELIGDDFGNLDELESQSDLSEPSHHDDESMDEKQPPEQLDQEEPEKTTSQDLTYLDQRIRDWMLMLSDFKNRAPPDLKRKSCINSLLDDICKRYSYNKFLAHKFFDLFPKDLIEFIEANEIDRPVTLRTNTLKTRRRELAQALINRGVNLDPLEPWSRVGLVVYSSQVPLGATPEYLAGHYILQGASSMLPVMALAPKPGERILDLCAAPGGKATYIAQLMKNTGTLFANELNPTRAKALIGNCHRMGIVNTIVCVEDGRKFPNLMSNFDRVLLDAPCSGTGIIAKDHSVKASKTNEDIQRCATLQKELILAAVDACKPGGYIVYSTCSILVEENEAIIWYAMKKRKLAIVETKLFGENGFINFKGFHFHPKMERTRRYYPHKHNVDGFFVAKLKRLA</sequence>
<feature type="binding site" evidence="9">
    <location>
        <position position="560"/>
    </location>
    <ligand>
        <name>S-adenosyl-L-methionine</name>
        <dbReference type="ChEBI" id="CHEBI:59789"/>
    </ligand>
</feature>
<dbReference type="InterPro" id="IPR001678">
    <property type="entry name" value="MeTrfase_RsmB-F_NOP2_dom"/>
</dbReference>
<keyword evidence="4 9" id="KW-0489">Methyltransferase</keyword>
<feature type="domain" description="SAM-dependent MTase RsmB/NOP-type" evidence="11">
    <location>
        <begin position="417"/>
        <end position="699"/>
    </location>
</feature>
<dbReference type="InterPro" id="IPR018314">
    <property type="entry name" value="RsmB/NOL1/NOP2-like_CS"/>
</dbReference>
<evidence type="ECO:0000256" key="5">
    <source>
        <dbReference type="ARBA" id="ARBA00022679"/>
    </source>
</evidence>
<feature type="binding site" evidence="9">
    <location>
        <position position="533"/>
    </location>
    <ligand>
        <name>S-adenosyl-L-methionine</name>
        <dbReference type="ChEBI" id="CHEBI:59789"/>
    </ligand>
</feature>
<dbReference type="InterPro" id="IPR011023">
    <property type="entry name" value="Nop2p"/>
</dbReference>
<dbReference type="GO" id="GO:0005730">
    <property type="term" value="C:nucleolus"/>
    <property type="evidence" value="ECO:0007669"/>
    <property type="project" value="UniProtKB-SubCell"/>
</dbReference>
<dbReference type="Proteomes" id="UP000008909">
    <property type="component" value="Unassembled WGS sequence"/>
</dbReference>
<proteinExistence type="inferred from homology"/>
<dbReference type="GO" id="GO:0009383">
    <property type="term" value="F:rRNA (cytosine-C5-)-methyltransferase activity"/>
    <property type="evidence" value="ECO:0007669"/>
    <property type="project" value="TreeGrafter"/>
</dbReference>
<dbReference type="InterPro" id="IPR049560">
    <property type="entry name" value="MeTrfase_RsmB-F_NOP2_cat"/>
</dbReference>
<accession>G7Y3B3</accession>
<dbReference type="Gene3D" id="3.30.70.1170">
    <property type="entry name" value="Sun protein, domain 3"/>
    <property type="match status" value="1"/>
</dbReference>
<keyword evidence="13" id="KW-1185">Reference proteome</keyword>
<dbReference type="InterPro" id="IPR054728">
    <property type="entry name" value="RsmB-like_ferredoxin"/>
</dbReference>
<evidence type="ECO:0000256" key="6">
    <source>
        <dbReference type="ARBA" id="ARBA00022691"/>
    </source>
</evidence>
<evidence type="ECO:0000256" key="9">
    <source>
        <dbReference type="PROSITE-ProRule" id="PRU01023"/>
    </source>
</evidence>
<dbReference type="SUPFAM" id="SSF53335">
    <property type="entry name" value="S-adenosyl-L-methionine-dependent methyltransferases"/>
    <property type="match status" value="1"/>
</dbReference>
<evidence type="ECO:0000256" key="4">
    <source>
        <dbReference type="ARBA" id="ARBA00022603"/>
    </source>
</evidence>
<dbReference type="InterPro" id="IPR023273">
    <property type="entry name" value="RCMT_NOP2"/>
</dbReference>
<dbReference type="GO" id="GO:0003723">
    <property type="term" value="F:RNA binding"/>
    <property type="evidence" value="ECO:0007669"/>
    <property type="project" value="UniProtKB-UniRule"/>
</dbReference>
<evidence type="ECO:0000313" key="13">
    <source>
        <dbReference type="Proteomes" id="UP000008909"/>
    </source>
</evidence>
<dbReference type="Gene3D" id="3.40.50.150">
    <property type="entry name" value="Vaccinia Virus protein VP39"/>
    <property type="match status" value="1"/>
</dbReference>
<feature type="binding site" evidence="9">
    <location>
        <position position="577"/>
    </location>
    <ligand>
        <name>S-adenosyl-L-methionine</name>
        <dbReference type="ChEBI" id="CHEBI:59789"/>
    </ligand>
</feature>
<organism evidence="12 13">
    <name type="scientific">Clonorchis sinensis</name>
    <name type="common">Chinese liver fluke</name>
    <dbReference type="NCBI Taxonomy" id="79923"/>
    <lineage>
        <taxon>Eukaryota</taxon>
        <taxon>Metazoa</taxon>
        <taxon>Spiralia</taxon>
        <taxon>Lophotrochozoa</taxon>
        <taxon>Platyhelminthes</taxon>
        <taxon>Trematoda</taxon>
        <taxon>Digenea</taxon>
        <taxon>Opisthorchiida</taxon>
        <taxon>Opisthorchiata</taxon>
        <taxon>Opisthorchiidae</taxon>
        <taxon>Clonorchis</taxon>
    </lineage>
</organism>
<keyword evidence="6 9" id="KW-0949">S-adenosyl-L-methionine</keyword>
<comment type="similarity">
    <text evidence="2 9">Belongs to the class I-like SAM-binding methyltransferase superfamily. RsmB/NOP family.</text>
</comment>
<dbReference type="GO" id="GO:0000470">
    <property type="term" value="P:maturation of LSU-rRNA"/>
    <property type="evidence" value="ECO:0007669"/>
    <property type="project" value="TreeGrafter"/>
</dbReference>
<evidence type="ECO:0000256" key="3">
    <source>
        <dbReference type="ARBA" id="ARBA00022517"/>
    </source>
</evidence>
<dbReference type="Pfam" id="PF01189">
    <property type="entry name" value="Methyltr_RsmB-F"/>
    <property type="match status" value="1"/>
</dbReference>
<dbReference type="PRINTS" id="PR02008">
    <property type="entry name" value="RCMTFAMILY"/>
</dbReference>
<evidence type="ECO:0000256" key="7">
    <source>
        <dbReference type="ARBA" id="ARBA00022884"/>
    </source>
</evidence>
<reference evidence="12" key="1">
    <citation type="journal article" date="2011" name="Genome Biol.">
        <title>The draft genome of the carcinogenic human liver fluke Clonorchis sinensis.</title>
        <authorList>
            <person name="Wang X."/>
            <person name="Chen W."/>
            <person name="Huang Y."/>
            <person name="Sun J."/>
            <person name="Men J."/>
            <person name="Liu H."/>
            <person name="Luo F."/>
            <person name="Guo L."/>
            <person name="Lv X."/>
            <person name="Deng C."/>
            <person name="Zhou C."/>
            <person name="Fan Y."/>
            <person name="Li X."/>
            <person name="Huang L."/>
            <person name="Hu Y."/>
            <person name="Liang C."/>
            <person name="Hu X."/>
            <person name="Xu J."/>
            <person name="Yu X."/>
        </authorList>
    </citation>
    <scope>NUCLEOTIDE SEQUENCE [LARGE SCALE GENOMIC DNA]</scope>
    <source>
        <strain evidence="12">Henan</strain>
    </source>
</reference>